<name>A0A1I8AN69_9BILA</name>
<keyword evidence="1" id="KW-1185">Reference proteome</keyword>
<reference evidence="2" key="1">
    <citation type="submission" date="2016-11" db="UniProtKB">
        <authorList>
            <consortium name="WormBaseParasite"/>
        </authorList>
    </citation>
    <scope>IDENTIFICATION</scope>
</reference>
<organism evidence="1 2">
    <name type="scientific">Steinernema glaseri</name>
    <dbReference type="NCBI Taxonomy" id="37863"/>
    <lineage>
        <taxon>Eukaryota</taxon>
        <taxon>Metazoa</taxon>
        <taxon>Ecdysozoa</taxon>
        <taxon>Nematoda</taxon>
        <taxon>Chromadorea</taxon>
        <taxon>Rhabditida</taxon>
        <taxon>Tylenchina</taxon>
        <taxon>Panagrolaimomorpha</taxon>
        <taxon>Strongyloidoidea</taxon>
        <taxon>Steinernematidae</taxon>
        <taxon>Steinernema</taxon>
    </lineage>
</organism>
<dbReference type="AlphaFoldDB" id="A0A1I8AN69"/>
<evidence type="ECO:0000313" key="2">
    <source>
        <dbReference type="WBParaSite" id="L893_g7324.t1"/>
    </source>
</evidence>
<sequence length="70" mass="8203">MAHFWSQSFQGFLSQQFDHGVDEVERHVVHRCTTTWLTLRTLLPKSPICLDSPQGDSLVKQRRIKTHRSQ</sequence>
<evidence type="ECO:0000313" key="1">
    <source>
        <dbReference type="Proteomes" id="UP000095287"/>
    </source>
</evidence>
<protein>
    <submittedName>
        <fullName evidence="2">Uncharacterized protein</fullName>
    </submittedName>
</protein>
<dbReference type="WBParaSite" id="L893_g7324.t1">
    <property type="protein sequence ID" value="L893_g7324.t1"/>
    <property type="gene ID" value="L893_g7324"/>
</dbReference>
<proteinExistence type="predicted"/>
<dbReference type="Proteomes" id="UP000095287">
    <property type="component" value="Unplaced"/>
</dbReference>
<accession>A0A1I8AN69</accession>